<feature type="domain" description="Thioredoxin" evidence="2">
    <location>
        <begin position="49"/>
        <end position="181"/>
    </location>
</feature>
<evidence type="ECO:0000313" key="4">
    <source>
        <dbReference type="Proteomes" id="UP001189619"/>
    </source>
</evidence>
<dbReference type="PROSITE" id="PS51352">
    <property type="entry name" value="THIOREDOXIN_2"/>
    <property type="match status" value="1"/>
</dbReference>
<keyword evidence="4" id="KW-1185">Reference proteome</keyword>
<proteinExistence type="predicted"/>
<protein>
    <submittedName>
        <fullName evidence="3">Thioredoxin domain-containing protein</fullName>
    </submittedName>
</protein>
<dbReference type="RefSeq" id="WP_171567416.1">
    <property type="nucleotide sequence ID" value="NZ_JAUSVZ010000009.1"/>
</dbReference>
<name>A0AA48RJ69_9BACL</name>
<evidence type="ECO:0000313" key="3">
    <source>
        <dbReference type="EMBL" id="CAJ1004259.1"/>
    </source>
</evidence>
<dbReference type="Gene3D" id="3.40.30.10">
    <property type="entry name" value="Glutaredoxin"/>
    <property type="match status" value="1"/>
</dbReference>
<reference evidence="3" key="1">
    <citation type="submission" date="2023-07" db="EMBL/GenBank/DDBJ databases">
        <authorList>
            <person name="Ivanov I."/>
            <person name="Teneva D."/>
            <person name="Stoikov I."/>
        </authorList>
    </citation>
    <scope>NUCLEOTIDE SEQUENCE</scope>
    <source>
        <strain evidence="3">4475</strain>
    </source>
</reference>
<evidence type="ECO:0000256" key="1">
    <source>
        <dbReference type="SAM" id="Phobius"/>
    </source>
</evidence>
<gene>
    <name evidence="3" type="ORF">BSPP4475_18250</name>
</gene>
<dbReference type="AlphaFoldDB" id="A0AA48RJ69"/>
<accession>A0AA48RJ69</accession>
<sequence>MDNKLVISNLLLWVVVFIQTFILFVFVRLVVQFLNRFRLGDIRLEPQTLAKGDKAPFFREKDQHGQIVRMPDEQEKNTLMVFTNDMCGTCKHVVPELAHVKRHYTDLRIVVVSNPIYYEEGLQVPDGVHLIRSDGLMNTYLIHSVPTAMLIDREGIILATQSVSSYENIMDMIGLSSEKVS</sequence>
<organism evidence="3 4">
    <name type="scientific">Brevibacillus aydinogluensis</name>
    <dbReference type="NCBI Taxonomy" id="927786"/>
    <lineage>
        <taxon>Bacteria</taxon>
        <taxon>Bacillati</taxon>
        <taxon>Bacillota</taxon>
        <taxon>Bacilli</taxon>
        <taxon>Bacillales</taxon>
        <taxon>Paenibacillaceae</taxon>
        <taxon>Brevibacillus</taxon>
    </lineage>
</organism>
<keyword evidence="1" id="KW-0812">Transmembrane</keyword>
<keyword evidence="1" id="KW-0472">Membrane</keyword>
<evidence type="ECO:0000259" key="2">
    <source>
        <dbReference type="PROSITE" id="PS51352"/>
    </source>
</evidence>
<feature type="transmembrane region" description="Helical" evidence="1">
    <location>
        <begin position="6"/>
        <end position="31"/>
    </location>
</feature>
<dbReference type="SUPFAM" id="SSF52833">
    <property type="entry name" value="Thioredoxin-like"/>
    <property type="match status" value="1"/>
</dbReference>
<dbReference type="InterPro" id="IPR036249">
    <property type="entry name" value="Thioredoxin-like_sf"/>
</dbReference>
<dbReference type="EMBL" id="OY569118">
    <property type="protein sequence ID" value="CAJ1004259.1"/>
    <property type="molecule type" value="Genomic_DNA"/>
</dbReference>
<dbReference type="InterPro" id="IPR013766">
    <property type="entry name" value="Thioredoxin_domain"/>
</dbReference>
<dbReference type="Proteomes" id="UP001189619">
    <property type="component" value="Chromosome"/>
</dbReference>
<keyword evidence="1" id="KW-1133">Transmembrane helix</keyword>
<dbReference type="KEGG" id="bayd:BSPP4475_18250"/>